<keyword evidence="6 9" id="KW-0812">Transmembrane</keyword>
<evidence type="ECO:0000256" key="2">
    <source>
        <dbReference type="ARBA" id="ARBA00014213"/>
    </source>
</evidence>
<name>A0A1F6TG64_9PROT</name>
<dbReference type="GO" id="GO:0015920">
    <property type="term" value="P:lipopolysaccharide transport"/>
    <property type="evidence" value="ECO:0007669"/>
    <property type="project" value="TreeGrafter"/>
</dbReference>
<reference evidence="10 11" key="1">
    <citation type="journal article" date="2016" name="Nat. Commun.">
        <title>Thousands of microbial genomes shed light on interconnected biogeochemical processes in an aquifer system.</title>
        <authorList>
            <person name="Anantharaman K."/>
            <person name="Brown C.T."/>
            <person name="Hug L.A."/>
            <person name="Sharon I."/>
            <person name="Castelle C.J."/>
            <person name="Probst A.J."/>
            <person name="Thomas B.C."/>
            <person name="Singh A."/>
            <person name="Wilkins M.J."/>
            <person name="Karaoz U."/>
            <person name="Brodie E.L."/>
            <person name="Williams K.H."/>
            <person name="Hubbard S.S."/>
            <person name="Banfield J.F."/>
        </authorList>
    </citation>
    <scope>NUCLEOTIDE SEQUENCE [LARGE SCALE GENOMIC DNA]</scope>
</reference>
<dbReference type="Proteomes" id="UP000179344">
    <property type="component" value="Unassembled WGS sequence"/>
</dbReference>
<dbReference type="Pfam" id="PF03739">
    <property type="entry name" value="LptF_LptG"/>
    <property type="match status" value="1"/>
</dbReference>
<keyword evidence="4" id="KW-1003">Cell membrane</keyword>
<comment type="subcellular location">
    <subcellularLocation>
        <location evidence="1">Cell inner membrane</location>
        <topology evidence="1">Multi-pass membrane protein</topology>
    </subcellularLocation>
</comment>
<sequence length="363" mass="39482">MIIHRAFYREAAQVTLAIAAVLLVLILLMSLTALLGRAARGEYSESIIPLMLGLQLLKKLDLLLGLALYLGILLTLGRWYRDNEMTVLAACGVGLPQLLRPVFLFALVFALAVGAVSLYFTPLASRQIEKVKSESPHRQEIGSVTPGTFMEAAGSQSIIYAAGVNPESGRLENIFVSNLKLGNQAVVVAGTAHAFTEAGTEHKYLALRNGTLYDGAPGEADYRIVDFETLNLRLRPKKAAAASVGIEGAPTWRLWARTDGDHAAELHWRLAKPVAVFVLAAFALVLAYTDPRRGRLTNLFAAILVYFIYSNLLGLGQTLIKKGVVPPALGLWWVHVGLALIAFYLFARRSANKPLLSLPARAR</sequence>
<protein>
    <recommendedName>
        <fullName evidence="2">Lipopolysaccharide export system permease protein LptF</fullName>
    </recommendedName>
</protein>
<dbReference type="InterPro" id="IPR030922">
    <property type="entry name" value="LptF"/>
</dbReference>
<evidence type="ECO:0000313" key="11">
    <source>
        <dbReference type="Proteomes" id="UP000179344"/>
    </source>
</evidence>
<feature type="transmembrane region" description="Helical" evidence="9">
    <location>
        <begin position="270"/>
        <end position="289"/>
    </location>
</feature>
<keyword evidence="5" id="KW-0997">Cell inner membrane</keyword>
<evidence type="ECO:0000256" key="3">
    <source>
        <dbReference type="ARBA" id="ARBA00022448"/>
    </source>
</evidence>
<evidence type="ECO:0000256" key="6">
    <source>
        <dbReference type="ARBA" id="ARBA00022692"/>
    </source>
</evidence>
<evidence type="ECO:0000256" key="7">
    <source>
        <dbReference type="ARBA" id="ARBA00022989"/>
    </source>
</evidence>
<proteinExistence type="predicted"/>
<keyword evidence="8 9" id="KW-0472">Membrane</keyword>
<dbReference type="AlphaFoldDB" id="A0A1F6TG64"/>
<dbReference type="PANTHER" id="PTHR33529">
    <property type="entry name" value="SLR0882 PROTEIN-RELATED"/>
    <property type="match status" value="1"/>
</dbReference>
<evidence type="ECO:0000256" key="9">
    <source>
        <dbReference type="SAM" id="Phobius"/>
    </source>
</evidence>
<feature type="transmembrane region" description="Helical" evidence="9">
    <location>
        <begin position="328"/>
        <end position="347"/>
    </location>
</feature>
<dbReference type="GO" id="GO:0055085">
    <property type="term" value="P:transmembrane transport"/>
    <property type="evidence" value="ECO:0007669"/>
    <property type="project" value="InterPro"/>
</dbReference>
<feature type="transmembrane region" description="Helical" evidence="9">
    <location>
        <begin position="296"/>
        <end position="316"/>
    </location>
</feature>
<gene>
    <name evidence="10" type="ORF">A2V92_01085</name>
</gene>
<dbReference type="GO" id="GO:0043190">
    <property type="term" value="C:ATP-binding cassette (ABC) transporter complex"/>
    <property type="evidence" value="ECO:0007669"/>
    <property type="project" value="InterPro"/>
</dbReference>
<evidence type="ECO:0000256" key="1">
    <source>
        <dbReference type="ARBA" id="ARBA00004429"/>
    </source>
</evidence>
<keyword evidence="7 9" id="KW-1133">Transmembrane helix</keyword>
<feature type="transmembrane region" description="Helical" evidence="9">
    <location>
        <begin position="62"/>
        <end position="80"/>
    </location>
</feature>
<dbReference type="InterPro" id="IPR005495">
    <property type="entry name" value="LptG/LptF_permease"/>
</dbReference>
<dbReference type="PANTHER" id="PTHR33529:SF7">
    <property type="entry name" value="LIPOPOLYSACCHARIDE EXPORT SYSTEM PERMEASE PROTEIN LPTF"/>
    <property type="match status" value="1"/>
</dbReference>
<dbReference type="NCBIfam" id="TIGR04407">
    <property type="entry name" value="LptF_YjgP"/>
    <property type="match status" value="1"/>
</dbReference>
<comment type="caution">
    <text evidence="10">The sequence shown here is derived from an EMBL/GenBank/DDBJ whole genome shotgun (WGS) entry which is preliminary data.</text>
</comment>
<keyword evidence="3" id="KW-0813">Transport</keyword>
<feature type="transmembrane region" description="Helical" evidence="9">
    <location>
        <begin position="101"/>
        <end position="120"/>
    </location>
</feature>
<evidence type="ECO:0000256" key="5">
    <source>
        <dbReference type="ARBA" id="ARBA00022519"/>
    </source>
</evidence>
<organism evidence="10 11">
    <name type="scientific">Candidatus Muproteobacteria bacterium RBG_16_65_31</name>
    <dbReference type="NCBI Taxonomy" id="1817759"/>
    <lineage>
        <taxon>Bacteria</taxon>
        <taxon>Pseudomonadati</taxon>
        <taxon>Pseudomonadota</taxon>
        <taxon>Candidatus Muproteobacteria</taxon>
    </lineage>
</organism>
<dbReference type="EMBL" id="MFST01000084">
    <property type="protein sequence ID" value="OGI44102.1"/>
    <property type="molecule type" value="Genomic_DNA"/>
</dbReference>
<evidence type="ECO:0000313" key="10">
    <source>
        <dbReference type="EMBL" id="OGI44102.1"/>
    </source>
</evidence>
<evidence type="ECO:0000256" key="4">
    <source>
        <dbReference type="ARBA" id="ARBA00022475"/>
    </source>
</evidence>
<accession>A0A1F6TG64</accession>
<evidence type="ECO:0000256" key="8">
    <source>
        <dbReference type="ARBA" id="ARBA00023136"/>
    </source>
</evidence>